<keyword evidence="11" id="KW-1185">Reference proteome</keyword>
<comment type="subcellular location">
    <subcellularLocation>
        <location evidence="1">Cell membrane</location>
        <topology evidence="1">Multi-pass membrane protein</topology>
    </subcellularLocation>
</comment>
<dbReference type="InterPro" id="IPR004638">
    <property type="entry name" value="EmrB-like"/>
</dbReference>
<feature type="transmembrane region" description="Helical" evidence="8">
    <location>
        <begin position="152"/>
        <end position="171"/>
    </location>
</feature>
<feature type="transmembrane region" description="Helical" evidence="8">
    <location>
        <begin position="373"/>
        <end position="397"/>
    </location>
</feature>
<feature type="transmembrane region" description="Helical" evidence="8">
    <location>
        <begin position="183"/>
        <end position="202"/>
    </location>
</feature>
<dbReference type="Gene3D" id="1.20.1250.20">
    <property type="entry name" value="MFS general substrate transporter like domains"/>
    <property type="match status" value="2"/>
</dbReference>
<keyword evidence="5 8" id="KW-0812">Transmembrane</keyword>
<evidence type="ECO:0000256" key="6">
    <source>
        <dbReference type="ARBA" id="ARBA00022989"/>
    </source>
</evidence>
<feature type="transmembrane region" description="Helical" evidence="8">
    <location>
        <begin position="214"/>
        <end position="232"/>
    </location>
</feature>
<feature type="transmembrane region" description="Helical" evidence="8">
    <location>
        <begin position="98"/>
        <end position="121"/>
    </location>
</feature>
<dbReference type="InterPro" id="IPR011701">
    <property type="entry name" value="MFS"/>
</dbReference>
<evidence type="ECO:0000256" key="1">
    <source>
        <dbReference type="ARBA" id="ARBA00004651"/>
    </source>
</evidence>
<dbReference type="GO" id="GO:0022857">
    <property type="term" value="F:transmembrane transporter activity"/>
    <property type="evidence" value="ECO:0007669"/>
    <property type="project" value="InterPro"/>
</dbReference>
<dbReference type="EMBL" id="VCKW01000021">
    <property type="protein sequence ID" value="TMR05551.1"/>
    <property type="molecule type" value="Genomic_DNA"/>
</dbReference>
<dbReference type="PRINTS" id="PR01036">
    <property type="entry name" value="TCRTETB"/>
</dbReference>
<dbReference type="Pfam" id="PF07690">
    <property type="entry name" value="MFS_1"/>
    <property type="match status" value="1"/>
</dbReference>
<evidence type="ECO:0000259" key="9">
    <source>
        <dbReference type="PROSITE" id="PS50850"/>
    </source>
</evidence>
<keyword evidence="7 8" id="KW-0472">Membrane</keyword>
<name>A0A5C4JI96_9ACTN</name>
<feature type="transmembrane region" description="Helical" evidence="8">
    <location>
        <begin position="238"/>
        <end position="261"/>
    </location>
</feature>
<feature type="transmembrane region" description="Helical" evidence="8">
    <location>
        <begin position="346"/>
        <end position="367"/>
    </location>
</feature>
<keyword evidence="4" id="KW-1003">Cell membrane</keyword>
<dbReference type="GO" id="GO:0005886">
    <property type="term" value="C:plasma membrane"/>
    <property type="evidence" value="ECO:0007669"/>
    <property type="project" value="UniProtKB-SubCell"/>
</dbReference>
<comment type="similarity">
    <text evidence="2">Belongs to the major facilitator superfamily. EmrB family.</text>
</comment>
<feature type="transmembrane region" description="Helical" evidence="8">
    <location>
        <begin position="418"/>
        <end position="438"/>
    </location>
</feature>
<evidence type="ECO:0000256" key="4">
    <source>
        <dbReference type="ARBA" id="ARBA00022475"/>
    </source>
</evidence>
<dbReference type="PROSITE" id="PS50850">
    <property type="entry name" value="MFS"/>
    <property type="match status" value="1"/>
</dbReference>
<feature type="transmembrane region" description="Helical" evidence="8">
    <location>
        <begin position="458"/>
        <end position="478"/>
    </location>
</feature>
<evidence type="ECO:0000313" key="10">
    <source>
        <dbReference type="EMBL" id="TMR05551.1"/>
    </source>
</evidence>
<evidence type="ECO:0000256" key="8">
    <source>
        <dbReference type="SAM" id="Phobius"/>
    </source>
</evidence>
<accession>A0A5C4JI96</accession>
<dbReference type="NCBIfam" id="TIGR00711">
    <property type="entry name" value="efflux_EmrB"/>
    <property type="match status" value="1"/>
</dbReference>
<reference evidence="10 11" key="1">
    <citation type="submission" date="2019-05" db="EMBL/GenBank/DDBJ databases">
        <title>Draft genome sequence of Actinomadura sp. 14C53.</title>
        <authorList>
            <person name="Saricaoglu S."/>
            <person name="Isik K."/>
        </authorList>
    </citation>
    <scope>NUCLEOTIDE SEQUENCE [LARGE SCALE GENOMIC DNA]</scope>
    <source>
        <strain evidence="10 11">14C53</strain>
    </source>
</reference>
<evidence type="ECO:0000256" key="7">
    <source>
        <dbReference type="ARBA" id="ARBA00023136"/>
    </source>
</evidence>
<dbReference type="PANTHER" id="PTHR42718">
    <property type="entry name" value="MAJOR FACILITATOR SUPERFAMILY MULTIDRUG TRANSPORTER MFSC"/>
    <property type="match status" value="1"/>
</dbReference>
<dbReference type="AlphaFoldDB" id="A0A5C4JI96"/>
<dbReference type="Proteomes" id="UP000309174">
    <property type="component" value="Unassembled WGS sequence"/>
</dbReference>
<dbReference type="SUPFAM" id="SSF103473">
    <property type="entry name" value="MFS general substrate transporter"/>
    <property type="match status" value="1"/>
</dbReference>
<keyword evidence="3" id="KW-0813">Transport</keyword>
<dbReference type="OrthoDB" id="3453194at2"/>
<dbReference type="InterPro" id="IPR020846">
    <property type="entry name" value="MFS_dom"/>
</dbReference>
<sequence length="499" mass="52261">MFLLSTAVRMTNRWKGRSEGGRGRPWIVTAVLLFGTYAVALNLTVLGIALPPIASDLGAGARISPDWVIGAYFVAIVVVQPAVGGLGDRWGRRRVYNLSIAAFAAGSVICTVAPTMTLLIGGRIVQGLGGGAIMPLATAMVYEMFPPHRRGLALGVWGIAMMAAPALGPPLGGWVVTAASWRWIFLLLTAVAVVGLLLGLALPHDTGRRAARPLDWGGWVLAAAGVITLVLVSRHVPAHGLTATGLVTAGAAVAALAVLVRRSLRRPDPLIDFRMFAFPIFTAAMIVIFINALAQYARLTYLPVEFQVIRDMTARDVGLLLSPAAVAVAVTMPLGGWLADRIGSRVPVVAGLVVMAVPTFALARLSPDTSPRWILAVLIVQGLGMGVSMMPTTVAAMNVLPGRFVAQASSLTALNRQISGAVGTAFLAALLVAALGSVSPEGPHTAAEIARAQDAYNHVFLTTTCALAAAVVPALFLPGRRRMRCLQRQRAAEQEPAAS</sequence>
<evidence type="ECO:0000313" key="11">
    <source>
        <dbReference type="Proteomes" id="UP000309174"/>
    </source>
</evidence>
<proteinExistence type="inferred from homology"/>
<feature type="transmembrane region" description="Helical" evidence="8">
    <location>
        <begin position="317"/>
        <end position="339"/>
    </location>
</feature>
<evidence type="ECO:0000256" key="3">
    <source>
        <dbReference type="ARBA" id="ARBA00022448"/>
    </source>
</evidence>
<feature type="transmembrane region" description="Helical" evidence="8">
    <location>
        <begin position="26"/>
        <end position="49"/>
    </location>
</feature>
<evidence type="ECO:0000256" key="5">
    <source>
        <dbReference type="ARBA" id="ARBA00022692"/>
    </source>
</evidence>
<feature type="transmembrane region" description="Helical" evidence="8">
    <location>
        <begin position="273"/>
        <end position="297"/>
    </location>
</feature>
<keyword evidence="6 8" id="KW-1133">Transmembrane helix</keyword>
<comment type="caution">
    <text evidence="10">The sequence shown here is derived from an EMBL/GenBank/DDBJ whole genome shotgun (WGS) entry which is preliminary data.</text>
</comment>
<dbReference type="InterPro" id="IPR036259">
    <property type="entry name" value="MFS_trans_sf"/>
</dbReference>
<feature type="transmembrane region" description="Helical" evidence="8">
    <location>
        <begin position="127"/>
        <end position="145"/>
    </location>
</feature>
<dbReference type="PANTHER" id="PTHR42718:SF9">
    <property type="entry name" value="MAJOR FACILITATOR SUPERFAMILY MULTIDRUG TRANSPORTER MFSC"/>
    <property type="match status" value="1"/>
</dbReference>
<gene>
    <name evidence="10" type="ORF">ETD83_06410</name>
</gene>
<feature type="domain" description="Major facilitator superfamily (MFS) profile" evidence="9">
    <location>
        <begin position="28"/>
        <end position="482"/>
    </location>
</feature>
<protein>
    <submittedName>
        <fullName evidence="10">Multidrug efflux MFS transporter</fullName>
    </submittedName>
</protein>
<evidence type="ECO:0000256" key="2">
    <source>
        <dbReference type="ARBA" id="ARBA00008537"/>
    </source>
</evidence>
<organism evidence="10 11">
    <name type="scientific">Actinomadura soli</name>
    <dbReference type="NCBI Taxonomy" id="2508997"/>
    <lineage>
        <taxon>Bacteria</taxon>
        <taxon>Bacillati</taxon>
        <taxon>Actinomycetota</taxon>
        <taxon>Actinomycetes</taxon>
        <taxon>Streptosporangiales</taxon>
        <taxon>Thermomonosporaceae</taxon>
        <taxon>Actinomadura</taxon>
    </lineage>
</organism>
<feature type="transmembrane region" description="Helical" evidence="8">
    <location>
        <begin position="69"/>
        <end position="86"/>
    </location>
</feature>